<dbReference type="PANTHER" id="PTHR33479:SF19">
    <property type="entry name" value="BOWMAN-BIRK TYPE PROTEINASE INHIBITOR C-II"/>
    <property type="match status" value="1"/>
</dbReference>
<dbReference type="Proteomes" id="UP001163823">
    <property type="component" value="Chromosome 4"/>
</dbReference>
<keyword evidence="2 6" id="KW-0646">Protease inhibitor</keyword>
<evidence type="ECO:0000256" key="5">
    <source>
        <dbReference type="PIRSR" id="PIRSR600877-51"/>
    </source>
</evidence>
<feature type="disulfide bond" evidence="5">
    <location>
        <begin position="49"/>
        <end position="95"/>
    </location>
</feature>
<dbReference type="FunFam" id="2.10.69.10:FF:000001">
    <property type="entry name" value="Bowman-Birk type proteinase inhibitor"/>
    <property type="match status" value="1"/>
</dbReference>
<name>A0AAD7PX00_QUISA</name>
<feature type="disulfide bond" evidence="5">
    <location>
        <begin position="78"/>
        <end position="86"/>
    </location>
</feature>
<protein>
    <submittedName>
        <fullName evidence="9">Trypsin inhibitor</fullName>
    </submittedName>
</protein>
<dbReference type="GO" id="GO:0004867">
    <property type="term" value="F:serine-type endopeptidase inhibitor activity"/>
    <property type="evidence" value="ECO:0007669"/>
    <property type="project" value="UniProtKB-KW"/>
</dbReference>
<feature type="disulfide bond" evidence="5">
    <location>
        <begin position="73"/>
        <end position="88"/>
    </location>
</feature>
<evidence type="ECO:0000256" key="1">
    <source>
        <dbReference type="ARBA" id="ARBA00008506"/>
    </source>
</evidence>
<dbReference type="EMBL" id="JARAOO010000004">
    <property type="protein sequence ID" value="KAJ7970095.1"/>
    <property type="molecule type" value="Genomic_DNA"/>
</dbReference>
<evidence type="ECO:0000313" key="9">
    <source>
        <dbReference type="EMBL" id="KAJ7970095.1"/>
    </source>
</evidence>
<dbReference type="PANTHER" id="PTHR33479">
    <property type="entry name" value="BOWMAN-BIRK TYPE BRAN TRYPSIN INHIBITOR"/>
    <property type="match status" value="1"/>
</dbReference>
<feature type="disulfide bond" evidence="5">
    <location>
        <begin position="51"/>
        <end position="59"/>
    </location>
</feature>
<feature type="disulfide bond" evidence="5">
    <location>
        <begin position="46"/>
        <end position="61"/>
    </location>
</feature>
<comment type="similarity">
    <text evidence="1 6">Belongs to the Bowman-Birk serine protease inhibitor family.</text>
</comment>
<dbReference type="SMART" id="SM00269">
    <property type="entry name" value="BowB"/>
    <property type="match status" value="1"/>
</dbReference>
<organism evidence="9 10">
    <name type="scientific">Quillaja saponaria</name>
    <name type="common">Soap bark tree</name>
    <dbReference type="NCBI Taxonomy" id="32244"/>
    <lineage>
        <taxon>Eukaryota</taxon>
        <taxon>Viridiplantae</taxon>
        <taxon>Streptophyta</taxon>
        <taxon>Embryophyta</taxon>
        <taxon>Tracheophyta</taxon>
        <taxon>Spermatophyta</taxon>
        <taxon>Magnoliopsida</taxon>
        <taxon>eudicotyledons</taxon>
        <taxon>Gunneridae</taxon>
        <taxon>Pentapetalae</taxon>
        <taxon>rosids</taxon>
        <taxon>fabids</taxon>
        <taxon>Fabales</taxon>
        <taxon>Quillajaceae</taxon>
        <taxon>Quillaja</taxon>
    </lineage>
</organism>
<dbReference type="AlphaFoldDB" id="A0AAD7PX00"/>
<reference evidence="9" key="1">
    <citation type="journal article" date="2023" name="Science">
        <title>Elucidation of the pathway for biosynthesis of saponin adjuvants from the soapbark tree.</title>
        <authorList>
            <person name="Reed J."/>
            <person name="Orme A."/>
            <person name="El-Demerdash A."/>
            <person name="Owen C."/>
            <person name="Martin L.B.B."/>
            <person name="Misra R.C."/>
            <person name="Kikuchi S."/>
            <person name="Rejzek M."/>
            <person name="Martin A.C."/>
            <person name="Harkess A."/>
            <person name="Leebens-Mack J."/>
            <person name="Louveau T."/>
            <person name="Stephenson M.J."/>
            <person name="Osbourn A."/>
        </authorList>
    </citation>
    <scope>NUCLEOTIDE SEQUENCE</scope>
    <source>
        <strain evidence="9">S10</strain>
    </source>
</reference>
<evidence type="ECO:0000256" key="6">
    <source>
        <dbReference type="RuleBase" id="RU003856"/>
    </source>
</evidence>
<comment type="caution">
    <text evidence="9">The sequence shown here is derived from an EMBL/GenBank/DDBJ whole genome shotgun (WGS) entry which is preliminary data.</text>
</comment>
<sequence length="104" mass="11512">MALNKLVVMKVASLLFLVGITVQVDAAASELIETKEYKSGNGKACCDFCVCTKSMPPQCRCTDRRKDSCHSACKTCICNTSYPMSCLCMDINDFCYKPCIQQMI</sequence>
<dbReference type="InterPro" id="IPR035995">
    <property type="entry name" value="Bowman-Birk_prot_inh"/>
</dbReference>
<dbReference type="InterPro" id="IPR000877">
    <property type="entry name" value="Prot_inh_BBI"/>
</dbReference>
<keyword evidence="4 5" id="KW-1015">Disulfide bond</keyword>
<dbReference type="PROSITE" id="PS00281">
    <property type="entry name" value="BOWMAN_BIRK"/>
    <property type="match status" value="1"/>
</dbReference>
<dbReference type="SUPFAM" id="SSF57247">
    <property type="entry name" value="Bowman-Birk inhibitor, BBI"/>
    <property type="match status" value="1"/>
</dbReference>
<feature type="chain" id="PRO_5042286260" evidence="7">
    <location>
        <begin position="27"/>
        <end position="104"/>
    </location>
</feature>
<keyword evidence="10" id="KW-1185">Reference proteome</keyword>
<accession>A0AAD7PX00</accession>
<feature type="disulfide bond" evidence="5">
    <location>
        <begin position="45"/>
        <end position="99"/>
    </location>
</feature>
<evidence type="ECO:0000256" key="4">
    <source>
        <dbReference type="ARBA" id="ARBA00023157"/>
    </source>
</evidence>
<feature type="disulfide bond" evidence="5">
    <location>
        <begin position="69"/>
        <end position="76"/>
    </location>
</feature>
<keyword evidence="7" id="KW-0732">Signal</keyword>
<dbReference type="GO" id="GO:0005576">
    <property type="term" value="C:extracellular region"/>
    <property type="evidence" value="ECO:0007669"/>
    <property type="project" value="InterPro"/>
</dbReference>
<evidence type="ECO:0000256" key="2">
    <source>
        <dbReference type="ARBA" id="ARBA00022690"/>
    </source>
</evidence>
<evidence type="ECO:0000313" key="10">
    <source>
        <dbReference type="Proteomes" id="UP001163823"/>
    </source>
</evidence>
<evidence type="ECO:0000259" key="8">
    <source>
        <dbReference type="PROSITE" id="PS00281"/>
    </source>
</evidence>
<dbReference type="Gene3D" id="2.10.69.10">
    <property type="entry name" value="Cysteine Protease (Bromelain) Inhibitor, subunit H"/>
    <property type="match status" value="1"/>
</dbReference>
<gene>
    <name evidence="9" type="ORF">O6P43_008329</name>
</gene>
<feature type="domain" description="Bowman-Birk serine protease inhibitors family" evidence="8">
    <location>
        <begin position="61"/>
        <end position="76"/>
    </location>
</feature>
<evidence type="ECO:0000256" key="3">
    <source>
        <dbReference type="ARBA" id="ARBA00022900"/>
    </source>
</evidence>
<dbReference type="Pfam" id="PF00228">
    <property type="entry name" value="Bowman-Birk_leg"/>
    <property type="match status" value="1"/>
</dbReference>
<dbReference type="CDD" id="cd00023">
    <property type="entry name" value="BBI"/>
    <property type="match status" value="1"/>
</dbReference>
<proteinExistence type="inferred from homology"/>
<evidence type="ECO:0000256" key="7">
    <source>
        <dbReference type="SAM" id="SignalP"/>
    </source>
</evidence>
<feature type="signal peptide" evidence="7">
    <location>
        <begin position="1"/>
        <end position="26"/>
    </location>
</feature>
<keyword evidence="3 6" id="KW-0722">Serine protease inhibitor</keyword>